<keyword evidence="1" id="KW-0812">Transmembrane</keyword>
<feature type="transmembrane region" description="Helical" evidence="1">
    <location>
        <begin position="45"/>
        <end position="66"/>
    </location>
</feature>
<dbReference type="AlphaFoldDB" id="A0A078KVT9"/>
<proteinExistence type="predicted"/>
<dbReference type="GO" id="GO:0006508">
    <property type="term" value="P:proteolysis"/>
    <property type="evidence" value="ECO:0007669"/>
    <property type="project" value="UniProtKB-KW"/>
</dbReference>
<reference evidence="2 3" key="1">
    <citation type="submission" date="2014-06" db="EMBL/GenBank/DDBJ databases">
        <authorList>
            <person name="Urmite Genomes Urmite Genomes"/>
        </authorList>
    </citation>
    <scope>NUCLEOTIDE SEQUENCE [LARGE SCALE GENOMIC DNA]</scope>
</reference>
<dbReference type="OrthoDB" id="378663at2"/>
<evidence type="ECO:0000313" key="2">
    <source>
        <dbReference type="EMBL" id="CDZ75823.1"/>
    </source>
</evidence>
<gene>
    <name evidence="2" type="ORF">BN59_00082</name>
</gene>
<feature type="transmembrane region" description="Helical" evidence="1">
    <location>
        <begin position="95"/>
        <end position="118"/>
    </location>
</feature>
<keyword evidence="1" id="KW-1133">Transmembrane helix</keyword>
<keyword evidence="2" id="KW-0378">Hydrolase</keyword>
<dbReference type="EMBL" id="CCSB01000001">
    <property type="protein sequence ID" value="CDZ75823.1"/>
    <property type="molecule type" value="Genomic_DNA"/>
</dbReference>
<dbReference type="RefSeq" id="WP_043873616.1">
    <property type="nucleotide sequence ID" value="NZ_CCVW01000001.1"/>
</dbReference>
<keyword evidence="3" id="KW-1185">Reference proteome</keyword>
<dbReference type="Proteomes" id="UP000044071">
    <property type="component" value="Unassembled WGS sequence"/>
</dbReference>
<feature type="transmembrane region" description="Helical" evidence="1">
    <location>
        <begin position="139"/>
        <end position="166"/>
    </location>
</feature>
<feature type="transmembrane region" description="Helical" evidence="1">
    <location>
        <begin position="172"/>
        <end position="192"/>
    </location>
</feature>
<keyword evidence="1" id="KW-0472">Membrane</keyword>
<dbReference type="STRING" id="1034943.BN59_00082"/>
<evidence type="ECO:0000256" key="1">
    <source>
        <dbReference type="SAM" id="Phobius"/>
    </source>
</evidence>
<organism evidence="2 3">
    <name type="scientific">Legionella massiliensis</name>
    <dbReference type="NCBI Taxonomy" id="1034943"/>
    <lineage>
        <taxon>Bacteria</taxon>
        <taxon>Pseudomonadati</taxon>
        <taxon>Pseudomonadota</taxon>
        <taxon>Gammaproteobacteria</taxon>
        <taxon>Legionellales</taxon>
        <taxon>Legionellaceae</taxon>
        <taxon>Legionella</taxon>
    </lineage>
</organism>
<feature type="transmembrane region" description="Helical" evidence="1">
    <location>
        <begin position="6"/>
        <end position="24"/>
    </location>
</feature>
<sequence length="253" mass="28116">MQLNWPLIIVLFGLCLPGVFIVVPRLIKLLLPDNSEELRRRVTRLAVAQTLVMVFMMSLAGAALSLRTGLSATLLEALLQGQPIFGLIQQTMIPAILYTLGGLVIFLVLYYGIVESILDDKTSLALKKIRATLGPDGCVLYGGVVEEVLARWGLLNVIAFFAILFAKQKTDLVIWMSIFLSGILYAIGQLPAYLSAGCQPTRRLIYSLLLLTLWQAILFGWLFWQYGLVAAIVSHMLFHMGWALYDKPSSELK</sequence>
<protein>
    <submittedName>
        <fullName evidence="2">CAAX amino terminal protease self-immunity</fullName>
    </submittedName>
</protein>
<dbReference type="eggNOG" id="ENOG502ZAAA">
    <property type="taxonomic scope" value="Bacteria"/>
</dbReference>
<dbReference type="GO" id="GO:0008233">
    <property type="term" value="F:peptidase activity"/>
    <property type="evidence" value="ECO:0007669"/>
    <property type="project" value="UniProtKB-KW"/>
</dbReference>
<feature type="transmembrane region" description="Helical" evidence="1">
    <location>
        <begin position="204"/>
        <end position="222"/>
    </location>
</feature>
<feature type="transmembrane region" description="Helical" evidence="1">
    <location>
        <begin position="228"/>
        <end position="245"/>
    </location>
</feature>
<accession>A0A078KVT9</accession>
<keyword evidence="2" id="KW-0645">Protease</keyword>
<evidence type="ECO:0000313" key="3">
    <source>
        <dbReference type="Proteomes" id="UP000044071"/>
    </source>
</evidence>
<name>A0A078KVT9_9GAMM</name>